<dbReference type="AlphaFoldDB" id="A0A1F5EQK7"/>
<proteinExistence type="predicted"/>
<dbReference type="Gene3D" id="1.50.10.10">
    <property type="match status" value="1"/>
</dbReference>
<evidence type="ECO:0000313" key="2">
    <source>
        <dbReference type="EMBL" id="OGD69620.1"/>
    </source>
</evidence>
<reference evidence="2 3" key="1">
    <citation type="journal article" date="2016" name="Nat. Commun.">
        <title>Thousands of microbial genomes shed light on interconnected biogeochemical processes in an aquifer system.</title>
        <authorList>
            <person name="Anantharaman K."/>
            <person name="Brown C.T."/>
            <person name="Hug L.A."/>
            <person name="Sharon I."/>
            <person name="Castelle C.J."/>
            <person name="Probst A.J."/>
            <person name="Thomas B.C."/>
            <person name="Singh A."/>
            <person name="Wilkins M.J."/>
            <person name="Karaoz U."/>
            <person name="Brodie E.L."/>
            <person name="Williams K.H."/>
            <person name="Hubbard S.S."/>
            <person name="Banfield J.F."/>
        </authorList>
    </citation>
    <scope>NUCLEOTIDE SEQUENCE [LARGE SCALE GENOMIC DNA]</scope>
</reference>
<evidence type="ECO:0000259" key="1">
    <source>
        <dbReference type="Pfam" id="PF00723"/>
    </source>
</evidence>
<dbReference type="InterPro" id="IPR012341">
    <property type="entry name" value="6hp_glycosidase-like_sf"/>
</dbReference>
<comment type="caution">
    <text evidence="2">The sequence shown here is derived from an EMBL/GenBank/DDBJ whole genome shotgun (WGS) entry which is preliminary data.</text>
</comment>
<sequence length="439" mass="51366">MKKQIDIPIHNRQLSYLIKDYYSLKDVREIFSLLEKNNTFYFPILTNGLFPAANLQEATQYTGYGNVWVRDNIYVDLAHQINGHTEVTLRNIKTLAEYFIKHKWRFEKIIAGALDHNNPMNRPHIRFNGEDLSEINPKWAHAENDALGYFLWLFCRIHNRMDIGITDKEKELLTLFALYLEAIRYWEDEDSGHWEESRKIEASSIGIAVGGLAEFKNMLQKEDAQTFSYHGKTISNAFLDFLITKGKDSLQQILPSESIQSDRGKNRRFDAALLFLIFPIDVVSQKMADQILYDVMHNLQGNYGIHRYLGDSFWSADYKDKLKPEERTIDFSDNIARRDSLLKKGQEAQWCIFDPIISVIYGLKYQTSRQEEHLKLQIRYFNRSLGQLTGENCPFGTFKCPELFYLEKGQYVPNDTVPLLWTQANLWMAFKVMNDSLKF</sequence>
<organism evidence="2 3">
    <name type="scientific">Candidatus Campbellbacteria bacterium RIFCSPHIGHO2_12_FULL_35_10</name>
    <dbReference type="NCBI Taxonomy" id="1797578"/>
    <lineage>
        <taxon>Bacteria</taxon>
        <taxon>Candidatus Campbelliibacteriota</taxon>
    </lineage>
</organism>
<dbReference type="Pfam" id="PF00723">
    <property type="entry name" value="Glyco_hydro_15"/>
    <property type="match status" value="1"/>
</dbReference>
<accession>A0A1F5EQK7</accession>
<name>A0A1F5EQK7_9BACT</name>
<gene>
    <name evidence="2" type="ORF">A3E89_01945</name>
</gene>
<dbReference type="InterPro" id="IPR008928">
    <property type="entry name" value="6-hairpin_glycosidase_sf"/>
</dbReference>
<dbReference type="SUPFAM" id="SSF48208">
    <property type="entry name" value="Six-hairpin glycosidases"/>
    <property type="match status" value="1"/>
</dbReference>
<keyword evidence="2" id="KW-0418">Kinase</keyword>
<keyword evidence="2" id="KW-0808">Transferase</keyword>
<feature type="domain" description="GH15-like" evidence="1">
    <location>
        <begin position="47"/>
        <end position="252"/>
    </location>
</feature>
<dbReference type="InterPro" id="IPR011613">
    <property type="entry name" value="GH15-like"/>
</dbReference>
<evidence type="ECO:0000313" key="3">
    <source>
        <dbReference type="Proteomes" id="UP000185891"/>
    </source>
</evidence>
<protein>
    <submittedName>
        <fullName evidence="2">Phosphorylase kinase</fullName>
    </submittedName>
</protein>
<dbReference type="GO" id="GO:0016301">
    <property type="term" value="F:kinase activity"/>
    <property type="evidence" value="ECO:0007669"/>
    <property type="project" value="UniProtKB-KW"/>
</dbReference>
<dbReference type="Proteomes" id="UP000185891">
    <property type="component" value="Unassembled WGS sequence"/>
</dbReference>
<dbReference type="GO" id="GO:0005975">
    <property type="term" value="P:carbohydrate metabolic process"/>
    <property type="evidence" value="ECO:0007669"/>
    <property type="project" value="InterPro"/>
</dbReference>
<dbReference type="EMBL" id="MFAA01000004">
    <property type="protein sequence ID" value="OGD69620.1"/>
    <property type="molecule type" value="Genomic_DNA"/>
</dbReference>